<dbReference type="SUPFAM" id="SSF46565">
    <property type="entry name" value="Chaperone J-domain"/>
    <property type="match status" value="1"/>
</dbReference>
<reference evidence="4" key="1">
    <citation type="submission" date="2015-05" db="EMBL/GenBank/DDBJ databases">
        <title>Draft genome of Nitrosomonas communis strain Nm2.</title>
        <authorList>
            <person name="Kozlowski J.A."/>
            <person name="Kits K.D."/>
            <person name="Stein L.Y."/>
        </authorList>
    </citation>
    <scope>NUCLEOTIDE SEQUENCE [LARGE SCALE GENOMIC DNA]</scope>
    <source>
        <strain evidence="4">Nm2</strain>
    </source>
</reference>
<protein>
    <recommendedName>
        <fullName evidence="6">Molecular chaperone DnaJ</fullName>
    </recommendedName>
</protein>
<keyword evidence="4" id="KW-1185">Reference proteome</keyword>
<dbReference type="Proteomes" id="UP000034156">
    <property type="component" value="Chromosome"/>
</dbReference>
<dbReference type="EMBL" id="VNHT01000008">
    <property type="protein sequence ID" value="TYP91642.1"/>
    <property type="molecule type" value="Genomic_DNA"/>
</dbReference>
<evidence type="ECO:0008006" key="6">
    <source>
        <dbReference type="Google" id="ProtNLM"/>
    </source>
</evidence>
<reference evidence="3 5" key="3">
    <citation type="submission" date="2019-07" db="EMBL/GenBank/DDBJ databases">
        <title>Active sludge and wastewater microbial communities from Klosterneuburg, Austria.</title>
        <authorList>
            <person name="Wagner M."/>
        </authorList>
    </citation>
    <scope>NUCLEOTIDE SEQUENCE [LARGE SCALE GENOMIC DNA]</scope>
    <source>
        <strain evidence="3 5">Nm2</strain>
    </source>
</reference>
<organism evidence="2 4">
    <name type="scientific">Nitrosomonas communis</name>
    <dbReference type="NCBI Taxonomy" id="44574"/>
    <lineage>
        <taxon>Bacteria</taxon>
        <taxon>Pseudomonadati</taxon>
        <taxon>Pseudomonadota</taxon>
        <taxon>Betaproteobacteria</taxon>
        <taxon>Nitrosomonadales</taxon>
        <taxon>Nitrosomonadaceae</taxon>
        <taxon>Nitrosomonas</taxon>
    </lineage>
</organism>
<dbReference type="Proteomes" id="UP000324176">
    <property type="component" value="Unassembled WGS sequence"/>
</dbReference>
<dbReference type="KEGG" id="nco:AAW31_09690"/>
<dbReference type="InterPro" id="IPR036869">
    <property type="entry name" value="J_dom_sf"/>
</dbReference>
<reference evidence="2 4" key="2">
    <citation type="journal article" date="2016" name="Genome Announc.">
        <title>Genome Sequence of Nitrosomonas communis Strain Nm2, a Mesophilic Ammonia-Oxidizing Bacterium Isolated from Mediterranean Soil.</title>
        <authorList>
            <person name="Kozlowski J.A."/>
            <person name="Kits K.D."/>
            <person name="Stein L.Y."/>
        </authorList>
    </citation>
    <scope>NUCLEOTIDE SEQUENCE [LARGE SCALE GENOMIC DNA]</scope>
    <source>
        <strain evidence="2 4">Nm2</strain>
    </source>
</reference>
<dbReference type="RefSeq" id="WP_046850094.1">
    <property type="nucleotide sequence ID" value="NZ_CP011451.1"/>
</dbReference>
<evidence type="ECO:0000256" key="1">
    <source>
        <dbReference type="SAM" id="MobiDB-lite"/>
    </source>
</evidence>
<sequence length="387" mass="44811">MSHQFDLFNNETPATSEQTVNNSATALKLTTQDSQLTPSQQRFNRLLERIEKLKKQLLELQAISDAHRPLYHQAIAPLRERERLLTREMVLWLDERLQRKGLTPTQKRIATTILCGLSEQLAAQGDEEMQVLHDKHSTESLEQKEQASIKEIRTMMEDMLGESLTDEDSLETMQDVFNAGMARLREAEAEEKARRQARARKKKPTAAQLKAEAEQEEAETTLRKVFRQLASALHPDRENDPDERARKTALMSEANAAYDRRDLIALLQIQLRTELTDPASIAKMAEEKITSLTRLLKEQAQELEGELYHRRHAARHEFGLSSYETPSSTSLRRSLRREETLLKADIDAMQQDLQLIQDDKFFKRWLKDQIQPSNTVLLDEWIINTFR</sequence>
<evidence type="ECO:0000313" key="4">
    <source>
        <dbReference type="Proteomes" id="UP000034156"/>
    </source>
</evidence>
<evidence type="ECO:0000313" key="3">
    <source>
        <dbReference type="EMBL" id="TYP91642.1"/>
    </source>
</evidence>
<feature type="region of interest" description="Disordered" evidence="1">
    <location>
        <begin position="190"/>
        <end position="216"/>
    </location>
</feature>
<feature type="compositionally biased region" description="Basic residues" evidence="1">
    <location>
        <begin position="195"/>
        <end position="204"/>
    </location>
</feature>
<dbReference type="AlphaFoldDB" id="A0A0F7KGS4"/>
<accession>A0A0F7KGS4</accession>
<evidence type="ECO:0000313" key="2">
    <source>
        <dbReference type="EMBL" id="AKH38027.1"/>
    </source>
</evidence>
<dbReference type="OrthoDB" id="114754at2"/>
<gene>
    <name evidence="2" type="ORF">AAW31_09690</name>
    <name evidence="3" type="ORF">BCL69_100871</name>
</gene>
<name>A0A0F7KGS4_9PROT</name>
<proteinExistence type="predicted"/>
<dbReference type="EMBL" id="CP011451">
    <property type="protein sequence ID" value="AKH38027.1"/>
    <property type="molecule type" value="Genomic_DNA"/>
</dbReference>
<evidence type="ECO:0000313" key="5">
    <source>
        <dbReference type="Proteomes" id="UP000324176"/>
    </source>
</evidence>
<dbReference type="PATRIC" id="fig|44574.3.peg.2356"/>